<keyword evidence="1" id="KW-0472">Membrane</keyword>
<dbReference type="AlphaFoldDB" id="A0A077WU20"/>
<reference evidence="3" key="1">
    <citation type="journal article" date="2014" name="Genome Announc.">
        <title>De novo whole-genome sequence and genome annotation of Lichtheimia ramosa.</title>
        <authorList>
            <person name="Linde J."/>
            <person name="Schwartze V."/>
            <person name="Binder U."/>
            <person name="Lass-Florl C."/>
            <person name="Voigt K."/>
            <person name="Horn F."/>
        </authorList>
    </citation>
    <scope>NUCLEOTIDE SEQUENCE</scope>
    <source>
        <strain evidence="3">JMRC FSU:6197</strain>
    </source>
</reference>
<keyword evidence="2" id="KW-0732">Signal</keyword>
<evidence type="ECO:0000256" key="2">
    <source>
        <dbReference type="SAM" id="SignalP"/>
    </source>
</evidence>
<organism evidence="3">
    <name type="scientific">Lichtheimia ramosa</name>
    <dbReference type="NCBI Taxonomy" id="688394"/>
    <lineage>
        <taxon>Eukaryota</taxon>
        <taxon>Fungi</taxon>
        <taxon>Fungi incertae sedis</taxon>
        <taxon>Mucoromycota</taxon>
        <taxon>Mucoromycotina</taxon>
        <taxon>Mucoromycetes</taxon>
        <taxon>Mucorales</taxon>
        <taxon>Lichtheimiaceae</taxon>
        <taxon>Lichtheimia</taxon>
    </lineage>
</organism>
<feature type="chain" id="PRO_5001726614" evidence="2">
    <location>
        <begin position="24"/>
        <end position="169"/>
    </location>
</feature>
<sequence length="169" mass="18331">MGKGALGSLAVRALVLILSMALTDDPRAPLLSRNRIDEADNVSHNSADEAVSNTDYGSGVYRYPLYLQPGQFTSLEKLMFFVSSILLIFLCIFIGLYARSSFGDSLPSPVVPSPTTEPTPLPPPDKHYCLEPSCILASAHILQVSDMNYGFQATILTNIVGCELEYGPM</sequence>
<gene>
    <name evidence="3" type="ORF">LRAMOSA11280</name>
</gene>
<accession>A0A077WU20</accession>
<feature type="transmembrane region" description="Helical" evidence="1">
    <location>
        <begin position="78"/>
        <end position="98"/>
    </location>
</feature>
<proteinExistence type="predicted"/>
<evidence type="ECO:0000256" key="1">
    <source>
        <dbReference type="SAM" id="Phobius"/>
    </source>
</evidence>
<name>A0A077WU20_9FUNG</name>
<feature type="signal peptide" evidence="2">
    <location>
        <begin position="1"/>
        <end position="23"/>
    </location>
</feature>
<keyword evidence="1" id="KW-0812">Transmembrane</keyword>
<keyword evidence="1" id="KW-1133">Transmembrane helix</keyword>
<protein>
    <submittedName>
        <fullName evidence="3">Uncharacterized protein</fullName>
    </submittedName>
</protein>
<dbReference type="OrthoDB" id="2289517at2759"/>
<dbReference type="EMBL" id="LK023341">
    <property type="protein sequence ID" value="CDS10794.1"/>
    <property type="molecule type" value="Genomic_DNA"/>
</dbReference>
<evidence type="ECO:0000313" key="3">
    <source>
        <dbReference type="EMBL" id="CDS10794.1"/>
    </source>
</evidence>